<evidence type="ECO:0000256" key="4">
    <source>
        <dbReference type="RuleBase" id="RU004106"/>
    </source>
</evidence>
<name>A0AAE3HCE6_9FIRM</name>
<dbReference type="PANTHER" id="PTHR42743:SF11">
    <property type="entry name" value="AMINODEOXYCHORISMATE LYASE"/>
    <property type="match status" value="1"/>
</dbReference>
<dbReference type="InterPro" id="IPR043131">
    <property type="entry name" value="BCAT-like_N"/>
</dbReference>
<dbReference type="GO" id="GO:0008483">
    <property type="term" value="F:transaminase activity"/>
    <property type="evidence" value="ECO:0007669"/>
    <property type="project" value="UniProtKB-KW"/>
</dbReference>
<dbReference type="FunFam" id="3.20.10.10:FF:000002">
    <property type="entry name" value="D-alanine aminotransferase"/>
    <property type="match status" value="1"/>
</dbReference>
<evidence type="ECO:0000313" key="6">
    <source>
        <dbReference type="EMBL" id="MCR1897747.1"/>
    </source>
</evidence>
<dbReference type="Gene3D" id="3.30.470.10">
    <property type="match status" value="1"/>
</dbReference>
<sequence>MKKEAVLDYFIWNSELVSTEKMSIFDEISPQSVYEVMKVVEGIPLFFGEHMDRMHKSLKALGIKLSKSKDEILYEITRLVEKNNCRSINVKLVYDKGKSGKPHFLTYFIKGEFPQESAYNEGVHTILFHGERETPNIKTLGGSFKEQVQKAREREGAYEALLTDKEGNIAEGSRSNVFFIKEDGLYTPPGKNVLLGVTRTHVMRLCEQLGIMVKEELINKSELEHLLGAFITGTTVDVLPVGSIDDIQLSTMENQQMKTLIKAYNEEMKRDIQKTKVILQEKNFL</sequence>
<gene>
    <name evidence="6" type="ORF">NSA47_01935</name>
</gene>
<organism evidence="6 7">
    <name type="scientific">Irregularibacter muris</name>
    <dbReference type="NCBI Taxonomy" id="1796619"/>
    <lineage>
        <taxon>Bacteria</taxon>
        <taxon>Bacillati</taxon>
        <taxon>Bacillota</taxon>
        <taxon>Clostridia</taxon>
        <taxon>Eubacteriales</taxon>
        <taxon>Eubacteriaceae</taxon>
        <taxon>Irregularibacter</taxon>
    </lineage>
</organism>
<dbReference type="InterPro" id="IPR018300">
    <property type="entry name" value="Aminotrans_IV_CS"/>
</dbReference>
<evidence type="ECO:0000256" key="3">
    <source>
        <dbReference type="ARBA" id="ARBA00022898"/>
    </source>
</evidence>
<evidence type="ECO:0000313" key="7">
    <source>
        <dbReference type="Proteomes" id="UP001205748"/>
    </source>
</evidence>
<dbReference type="GO" id="GO:0046394">
    <property type="term" value="P:carboxylic acid biosynthetic process"/>
    <property type="evidence" value="ECO:0007669"/>
    <property type="project" value="UniProtKB-ARBA"/>
</dbReference>
<reference evidence="6" key="1">
    <citation type="submission" date="2022-07" db="EMBL/GenBank/DDBJ databases">
        <title>Enhanced cultured diversity of the mouse gut microbiota enables custom-made synthetic communities.</title>
        <authorList>
            <person name="Afrizal A."/>
        </authorList>
    </citation>
    <scope>NUCLEOTIDE SEQUENCE</scope>
    <source>
        <strain evidence="6">DSM 28593</strain>
    </source>
</reference>
<dbReference type="GO" id="GO:0008652">
    <property type="term" value="P:amino acid biosynthetic process"/>
    <property type="evidence" value="ECO:0007669"/>
    <property type="project" value="UniProtKB-ARBA"/>
</dbReference>
<comment type="caution">
    <text evidence="6">The sequence shown here is derived from an EMBL/GenBank/DDBJ whole genome shotgun (WGS) entry which is preliminary data.</text>
</comment>
<dbReference type="Proteomes" id="UP001205748">
    <property type="component" value="Unassembled WGS sequence"/>
</dbReference>
<accession>A0AAE3HCE6</accession>
<dbReference type="PROSITE" id="PS00770">
    <property type="entry name" value="AA_TRANSFER_CLASS_4"/>
    <property type="match status" value="1"/>
</dbReference>
<dbReference type="InterPro" id="IPR036038">
    <property type="entry name" value="Aminotransferase-like"/>
</dbReference>
<dbReference type="RefSeq" id="WP_257529164.1">
    <property type="nucleotide sequence ID" value="NZ_JANKAS010000001.1"/>
</dbReference>
<keyword evidence="3 5" id="KW-0663">Pyridoxal phosphate</keyword>
<dbReference type="AlphaFoldDB" id="A0AAE3HCE6"/>
<evidence type="ECO:0000256" key="1">
    <source>
        <dbReference type="ARBA" id="ARBA00001933"/>
    </source>
</evidence>
<dbReference type="CDD" id="cd00449">
    <property type="entry name" value="PLPDE_IV"/>
    <property type="match status" value="1"/>
</dbReference>
<dbReference type="Pfam" id="PF01063">
    <property type="entry name" value="Aminotran_4"/>
    <property type="match status" value="1"/>
</dbReference>
<evidence type="ECO:0000256" key="5">
    <source>
        <dbReference type="RuleBase" id="RU004516"/>
    </source>
</evidence>
<evidence type="ECO:0000256" key="2">
    <source>
        <dbReference type="ARBA" id="ARBA00009320"/>
    </source>
</evidence>
<keyword evidence="7" id="KW-1185">Reference proteome</keyword>
<protein>
    <submittedName>
        <fullName evidence="6">Aminotransferase class IV</fullName>
    </submittedName>
</protein>
<dbReference type="InterPro" id="IPR043132">
    <property type="entry name" value="BCAT-like_C"/>
</dbReference>
<dbReference type="InterPro" id="IPR050571">
    <property type="entry name" value="Class-IV_PLP-Dep_Aminotrnsfr"/>
</dbReference>
<dbReference type="PANTHER" id="PTHR42743">
    <property type="entry name" value="AMINO-ACID AMINOTRANSFERASE"/>
    <property type="match status" value="1"/>
</dbReference>
<dbReference type="Gene3D" id="3.20.10.10">
    <property type="entry name" value="D-amino Acid Aminotransferase, subunit A, domain 2"/>
    <property type="match status" value="1"/>
</dbReference>
<comment type="similarity">
    <text evidence="2 4">Belongs to the class-IV pyridoxal-phosphate-dependent aminotransferase family.</text>
</comment>
<dbReference type="EMBL" id="JANKAS010000001">
    <property type="protein sequence ID" value="MCR1897747.1"/>
    <property type="molecule type" value="Genomic_DNA"/>
</dbReference>
<dbReference type="SUPFAM" id="SSF56752">
    <property type="entry name" value="D-aminoacid aminotransferase-like PLP-dependent enzymes"/>
    <property type="match status" value="1"/>
</dbReference>
<keyword evidence="6" id="KW-0808">Transferase</keyword>
<proteinExistence type="inferred from homology"/>
<dbReference type="GO" id="GO:0005829">
    <property type="term" value="C:cytosol"/>
    <property type="evidence" value="ECO:0007669"/>
    <property type="project" value="TreeGrafter"/>
</dbReference>
<comment type="cofactor">
    <cofactor evidence="1 5">
        <name>pyridoxal 5'-phosphate</name>
        <dbReference type="ChEBI" id="CHEBI:597326"/>
    </cofactor>
</comment>
<dbReference type="InterPro" id="IPR001544">
    <property type="entry name" value="Aminotrans_IV"/>
</dbReference>
<keyword evidence="6" id="KW-0032">Aminotransferase</keyword>